<dbReference type="PROSITE" id="PS51257">
    <property type="entry name" value="PROKAR_LIPOPROTEIN"/>
    <property type="match status" value="1"/>
</dbReference>
<feature type="chain" id="PRO_5040922925" description="DUF4625 domain-containing protein" evidence="2">
    <location>
        <begin position="26"/>
        <end position="166"/>
    </location>
</feature>
<protein>
    <recommendedName>
        <fullName evidence="5">DUF4625 domain-containing protein</fullName>
    </recommendedName>
</protein>
<keyword evidence="2" id="KW-0732">Signal</keyword>
<feature type="region of interest" description="Disordered" evidence="1">
    <location>
        <begin position="147"/>
        <end position="166"/>
    </location>
</feature>
<feature type="signal peptide" evidence="2">
    <location>
        <begin position="1"/>
        <end position="25"/>
    </location>
</feature>
<evidence type="ECO:0000313" key="3">
    <source>
        <dbReference type="EMBL" id="MCF0040441.1"/>
    </source>
</evidence>
<evidence type="ECO:0000256" key="1">
    <source>
        <dbReference type="SAM" id="MobiDB-lite"/>
    </source>
</evidence>
<sequence>MKTQFLKRITLLLLLVLAISFSCNRENNIAPEQDLGLLIQTNSGEYNKLMAARETFDGTPFEIKEVVRTGNTLKIQVTGAGGIENYKVVWDGLLLESYPMQAKLVVGYDVPDGVQDAMLHNYTLEVDLQKLFGSVANASDVTVQVSNGSKKQDTVVDPDGSTSSPK</sequence>
<gene>
    <name evidence="3" type="ORF">LXM24_10125</name>
</gene>
<accession>A0A9X1P808</accession>
<keyword evidence="4" id="KW-1185">Reference proteome</keyword>
<dbReference type="EMBL" id="JAJTTA010000002">
    <property type="protein sequence ID" value="MCF0040441.1"/>
    <property type="molecule type" value="Genomic_DNA"/>
</dbReference>
<evidence type="ECO:0008006" key="5">
    <source>
        <dbReference type="Google" id="ProtNLM"/>
    </source>
</evidence>
<dbReference type="RefSeq" id="WP_234612909.1">
    <property type="nucleotide sequence ID" value="NZ_CP098806.1"/>
</dbReference>
<comment type="caution">
    <text evidence="3">The sequence shown here is derived from an EMBL/GenBank/DDBJ whole genome shotgun (WGS) entry which is preliminary data.</text>
</comment>
<name>A0A9X1P808_9BACT</name>
<dbReference type="AlphaFoldDB" id="A0A9X1P808"/>
<organism evidence="3 4">
    <name type="scientific">Dyadobacter fanqingshengii</name>
    <dbReference type="NCBI Taxonomy" id="2906443"/>
    <lineage>
        <taxon>Bacteria</taxon>
        <taxon>Pseudomonadati</taxon>
        <taxon>Bacteroidota</taxon>
        <taxon>Cytophagia</taxon>
        <taxon>Cytophagales</taxon>
        <taxon>Spirosomataceae</taxon>
        <taxon>Dyadobacter</taxon>
    </lineage>
</organism>
<evidence type="ECO:0000256" key="2">
    <source>
        <dbReference type="SAM" id="SignalP"/>
    </source>
</evidence>
<dbReference type="Proteomes" id="UP001139700">
    <property type="component" value="Unassembled WGS sequence"/>
</dbReference>
<reference evidence="3" key="1">
    <citation type="submission" date="2021-12" db="EMBL/GenBank/DDBJ databases">
        <title>Novel species in genus Dyadobacter.</title>
        <authorList>
            <person name="Ma C."/>
        </authorList>
    </citation>
    <scope>NUCLEOTIDE SEQUENCE</scope>
    <source>
        <strain evidence="3">CY399</strain>
    </source>
</reference>
<proteinExistence type="predicted"/>
<evidence type="ECO:0000313" key="4">
    <source>
        <dbReference type="Proteomes" id="UP001139700"/>
    </source>
</evidence>